<dbReference type="GO" id="GO:0048364">
    <property type="term" value="P:root development"/>
    <property type="evidence" value="ECO:0007669"/>
    <property type="project" value="InterPro"/>
</dbReference>
<feature type="region of interest" description="Disordered" evidence="2">
    <location>
        <begin position="1"/>
        <end position="20"/>
    </location>
</feature>
<dbReference type="AlphaFoldDB" id="A0A1S2YZ63"/>
<accession>A0A1S2YZ63</accession>
<organism evidence="3 4">
    <name type="scientific">Cicer arietinum</name>
    <name type="common">Chickpea</name>
    <name type="synonym">Garbanzo</name>
    <dbReference type="NCBI Taxonomy" id="3827"/>
    <lineage>
        <taxon>Eukaryota</taxon>
        <taxon>Viridiplantae</taxon>
        <taxon>Streptophyta</taxon>
        <taxon>Embryophyta</taxon>
        <taxon>Tracheophyta</taxon>
        <taxon>Spermatophyta</taxon>
        <taxon>Magnoliopsida</taxon>
        <taxon>eudicotyledons</taxon>
        <taxon>Gunneridae</taxon>
        <taxon>Pentapetalae</taxon>
        <taxon>rosids</taxon>
        <taxon>fabids</taxon>
        <taxon>Fabales</taxon>
        <taxon>Fabaceae</taxon>
        <taxon>Papilionoideae</taxon>
        <taxon>50 kb inversion clade</taxon>
        <taxon>NPAAA clade</taxon>
        <taxon>Hologalegina</taxon>
        <taxon>IRL clade</taxon>
        <taxon>Cicereae</taxon>
        <taxon>Cicer</taxon>
    </lineage>
</organism>
<keyword evidence="1" id="KW-0175">Coiled coil</keyword>
<dbReference type="KEGG" id="cam:101489042"/>
<sequence length="289" mass="33057">MATKYHTRSNSFPSESHPNATRIQQHLNKIKTWEGTSTSTSDSIITSLSFLEDLYISLEDLLNMSSTQKAISNHQGEKFVEELLDGSVKILDICGITRDTMLQIKENVEALHSSIRRRKGDSSIETSVYEYNLFTKKMKKNVTKLITSLKQMESKFGTSQVLYEDKEFVDVIRVIREVIGMNMSIFQSLLTFLNASKSKSNKWLKVAKLMSNKKVTSVSCEENLNELKCVEESLKTLLKEGSNNIEKMKYANEKLESLENVIEMIENGLESLFRRLVKTRVCLLNIMTQ</sequence>
<dbReference type="PaxDb" id="3827-XP_004512240.1"/>
<reference evidence="3" key="1">
    <citation type="journal article" date="2013" name="Nat. Biotechnol.">
        <title>Draft genome sequence of chickpea (Cicer arietinum) provides a resource for trait improvement.</title>
        <authorList>
            <person name="Varshney R.K."/>
            <person name="Song C."/>
            <person name="Saxena R.K."/>
            <person name="Azam S."/>
            <person name="Yu S."/>
            <person name="Sharpe A.G."/>
            <person name="Cannon S."/>
            <person name="Baek J."/>
            <person name="Rosen B.D."/>
            <person name="Tar'an B."/>
            <person name="Millan T."/>
            <person name="Zhang X."/>
            <person name="Ramsay L.D."/>
            <person name="Iwata A."/>
            <person name="Wang Y."/>
            <person name="Nelson W."/>
            <person name="Farmer A.D."/>
            <person name="Gaur P.M."/>
            <person name="Soderlund C."/>
            <person name="Penmetsa R.V."/>
            <person name="Xu C."/>
            <person name="Bharti A.K."/>
            <person name="He W."/>
            <person name="Winter P."/>
            <person name="Zhao S."/>
            <person name="Hane J.K."/>
            <person name="Carrasquilla-Garcia N."/>
            <person name="Condie J.A."/>
            <person name="Upadhyaya H.D."/>
            <person name="Luo M.C."/>
            <person name="Thudi M."/>
            <person name="Gowda C.L."/>
            <person name="Singh N.P."/>
            <person name="Lichtenzveig J."/>
            <person name="Gali K.K."/>
            <person name="Rubio J."/>
            <person name="Nadarajan N."/>
            <person name="Dolezel J."/>
            <person name="Bansal K.C."/>
            <person name="Xu X."/>
            <person name="Edwards D."/>
            <person name="Zhang G."/>
            <person name="Kahl G."/>
            <person name="Gil J."/>
            <person name="Singh K.B."/>
            <person name="Datta S.K."/>
            <person name="Jackson S.A."/>
            <person name="Wang J."/>
            <person name="Cook D.R."/>
        </authorList>
    </citation>
    <scope>NUCLEOTIDE SEQUENCE [LARGE SCALE GENOMIC DNA]</scope>
    <source>
        <strain evidence="3">cv. CDC Frontier</strain>
    </source>
</reference>
<evidence type="ECO:0000256" key="2">
    <source>
        <dbReference type="SAM" id="MobiDB-lite"/>
    </source>
</evidence>
<dbReference type="PANTHER" id="PTHR33070:SF109">
    <property type="entry name" value="DOMAIN PROTEIN, PUTATIVE (DUF241)-RELATED"/>
    <property type="match status" value="1"/>
</dbReference>
<dbReference type="PANTHER" id="PTHR33070">
    <property type="entry name" value="OS06G0725500 PROTEIN"/>
    <property type="match status" value="1"/>
</dbReference>
<dbReference type="InterPro" id="IPR004320">
    <property type="entry name" value="BPS1_pln"/>
</dbReference>
<dbReference type="GeneID" id="101489042"/>
<protein>
    <submittedName>
        <fullName evidence="4">Uncharacterized protein LOC101489042</fullName>
    </submittedName>
</protein>
<dbReference type="eggNOG" id="ENOG502QUY1">
    <property type="taxonomic scope" value="Eukaryota"/>
</dbReference>
<dbReference type="OrthoDB" id="1701699at2759"/>
<dbReference type="RefSeq" id="XP_004512240.1">
    <property type="nucleotide sequence ID" value="XM_004512183.3"/>
</dbReference>
<dbReference type="Pfam" id="PF03087">
    <property type="entry name" value="BPS1"/>
    <property type="match status" value="1"/>
</dbReference>
<evidence type="ECO:0000313" key="4">
    <source>
        <dbReference type="RefSeq" id="XP_004512240.1"/>
    </source>
</evidence>
<dbReference type="GO" id="GO:0048367">
    <property type="term" value="P:shoot system development"/>
    <property type="evidence" value="ECO:0007669"/>
    <property type="project" value="InterPro"/>
</dbReference>
<proteinExistence type="predicted"/>
<evidence type="ECO:0000313" key="3">
    <source>
        <dbReference type="Proteomes" id="UP000087171"/>
    </source>
</evidence>
<reference evidence="4" key="2">
    <citation type="submission" date="2025-08" db="UniProtKB">
        <authorList>
            <consortium name="RefSeq"/>
        </authorList>
    </citation>
    <scope>IDENTIFICATION</scope>
    <source>
        <tissue evidence="4">Etiolated seedlings</tissue>
    </source>
</reference>
<dbReference type="STRING" id="3827.A0A1S2YZ63"/>
<feature type="coiled-coil region" evidence="1">
    <location>
        <begin position="220"/>
        <end position="275"/>
    </location>
</feature>
<keyword evidence="3" id="KW-1185">Reference proteome</keyword>
<name>A0A1S2YZ63_CICAR</name>
<dbReference type="Proteomes" id="UP000087171">
    <property type="component" value="Chromosome Ca8"/>
</dbReference>
<gene>
    <name evidence="4" type="primary">LOC101489042</name>
</gene>
<evidence type="ECO:0000256" key="1">
    <source>
        <dbReference type="SAM" id="Coils"/>
    </source>
</evidence>
<feature type="compositionally biased region" description="Polar residues" evidence="2">
    <location>
        <begin position="8"/>
        <end position="20"/>
    </location>
</feature>